<gene>
    <name evidence="2" type="ORF">PECUL_23A051599</name>
</gene>
<name>A0AAD1S0D7_PELCU</name>
<accession>A0AAD1S0D7</accession>
<keyword evidence="1" id="KW-0812">Transmembrane</keyword>
<dbReference type="GO" id="GO:0033781">
    <property type="term" value="F:cholesterol 24-hydroxylase activity"/>
    <property type="evidence" value="ECO:0007669"/>
    <property type="project" value="InterPro"/>
</dbReference>
<dbReference type="GO" id="GO:0005506">
    <property type="term" value="F:iron ion binding"/>
    <property type="evidence" value="ECO:0007669"/>
    <property type="project" value="InterPro"/>
</dbReference>
<dbReference type="PANTHER" id="PTHR24293">
    <property type="entry name" value="CYTOCHROME P450 FAMILY 46 SUBFAMILY A"/>
    <property type="match status" value="1"/>
</dbReference>
<dbReference type="AlphaFoldDB" id="A0AAD1S0D7"/>
<dbReference type="SUPFAM" id="SSF48264">
    <property type="entry name" value="Cytochrome P450"/>
    <property type="match status" value="1"/>
</dbReference>
<feature type="transmembrane region" description="Helical" evidence="1">
    <location>
        <begin position="6"/>
        <end position="29"/>
    </location>
</feature>
<keyword evidence="3" id="KW-1185">Reference proteome</keyword>
<proteinExistence type="predicted"/>
<sequence>MLQWLSWAQYVLLLLVVVIIGLFLAYCAYVHYQHLKYDHIPGPPRDSFLLGHVPSLNKAGANYKVIHDLFLQWAEEYGSIFRINALHRVMIYSTSPESIKVY</sequence>
<evidence type="ECO:0000256" key="1">
    <source>
        <dbReference type="SAM" id="Phobius"/>
    </source>
</evidence>
<organism evidence="2 3">
    <name type="scientific">Pelobates cultripes</name>
    <name type="common">Western spadefoot toad</name>
    <dbReference type="NCBI Taxonomy" id="61616"/>
    <lineage>
        <taxon>Eukaryota</taxon>
        <taxon>Metazoa</taxon>
        <taxon>Chordata</taxon>
        <taxon>Craniata</taxon>
        <taxon>Vertebrata</taxon>
        <taxon>Euteleostomi</taxon>
        <taxon>Amphibia</taxon>
        <taxon>Batrachia</taxon>
        <taxon>Anura</taxon>
        <taxon>Pelobatoidea</taxon>
        <taxon>Pelobatidae</taxon>
        <taxon>Pelobates</taxon>
    </lineage>
</organism>
<dbReference type="InterPro" id="IPR039983">
    <property type="entry name" value="CYP46A1"/>
</dbReference>
<keyword evidence="1" id="KW-1133">Transmembrane helix</keyword>
<dbReference type="InterPro" id="IPR036396">
    <property type="entry name" value="Cyt_P450_sf"/>
</dbReference>
<dbReference type="GO" id="GO:0020037">
    <property type="term" value="F:heme binding"/>
    <property type="evidence" value="ECO:0007669"/>
    <property type="project" value="InterPro"/>
</dbReference>
<protein>
    <submittedName>
        <fullName evidence="2">Cholesterol 24-hydroxylase-like</fullName>
    </submittedName>
</protein>
<evidence type="ECO:0000313" key="2">
    <source>
        <dbReference type="EMBL" id="CAH2284684.1"/>
    </source>
</evidence>
<keyword evidence="1" id="KW-0472">Membrane</keyword>
<dbReference type="EMBL" id="OW240915">
    <property type="protein sequence ID" value="CAH2284684.1"/>
    <property type="molecule type" value="Genomic_DNA"/>
</dbReference>
<dbReference type="GO" id="GO:0006707">
    <property type="term" value="P:cholesterol catabolic process"/>
    <property type="evidence" value="ECO:0007669"/>
    <property type="project" value="InterPro"/>
</dbReference>
<dbReference type="PANTHER" id="PTHR24293:SF0">
    <property type="entry name" value="CYP46A1 PROTEIN-RELATED"/>
    <property type="match status" value="1"/>
</dbReference>
<evidence type="ECO:0000313" key="3">
    <source>
        <dbReference type="Proteomes" id="UP001295444"/>
    </source>
</evidence>
<dbReference type="Gene3D" id="1.10.630.10">
    <property type="entry name" value="Cytochrome P450"/>
    <property type="match status" value="1"/>
</dbReference>
<reference evidence="2" key="1">
    <citation type="submission" date="2022-03" db="EMBL/GenBank/DDBJ databases">
        <authorList>
            <person name="Alioto T."/>
            <person name="Alioto T."/>
            <person name="Gomez Garrido J."/>
        </authorList>
    </citation>
    <scope>NUCLEOTIDE SEQUENCE</scope>
</reference>
<dbReference type="Proteomes" id="UP001295444">
    <property type="component" value="Chromosome 04"/>
</dbReference>